<proteinExistence type="predicted"/>
<evidence type="ECO:0000313" key="2">
    <source>
        <dbReference type="Proteomes" id="UP000321947"/>
    </source>
</evidence>
<accession>A0A5D3DHQ9</accession>
<sequence>MTTSSRAPKHVWNKEEEDTLVECLVQLVSTRGWKSDNEMQGPLCIGFGSNEDERCIIVEKEVFGNWVRSHPAVKGLFNKPFSYYDELAYVFGCYKVTGHFVETFVDVGSNEPIGYEGFDMPSGNEDFPSSTARGLTCPRRMYTHHDLLAHQRVGSDRVDRRGRGEASERASFKSHIWFLSVRTTNSGRLRSGLHAPLLMTTMCSRNSYAYCVRCQN</sequence>
<organism evidence="1 2">
    <name type="scientific">Cucumis melo var. makuwa</name>
    <name type="common">Oriental melon</name>
    <dbReference type="NCBI Taxonomy" id="1194695"/>
    <lineage>
        <taxon>Eukaryota</taxon>
        <taxon>Viridiplantae</taxon>
        <taxon>Streptophyta</taxon>
        <taxon>Embryophyta</taxon>
        <taxon>Tracheophyta</taxon>
        <taxon>Spermatophyta</taxon>
        <taxon>Magnoliopsida</taxon>
        <taxon>eudicotyledons</taxon>
        <taxon>Gunneridae</taxon>
        <taxon>Pentapetalae</taxon>
        <taxon>rosids</taxon>
        <taxon>fabids</taxon>
        <taxon>Cucurbitales</taxon>
        <taxon>Cucurbitaceae</taxon>
        <taxon>Benincaseae</taxon>
        <taxon>Cucumis</taxon>
    </lineage>
</organism>
<dbReference type="EMBL" id="SSTD01004586">
    <property type="protein sequence ID" value="TYK23166.1"/>
    <property type="molecule type" value="Genomic_DNA"/>
</dbReference>
<comment type="caution">
    <text evidence="1">The sequence shown here is derived from an EMBL/GenBank/DDBJ whole genome shotgun (WGS) entry which is preliminary data.</text>
</comment>
<dbReference type="PANTHER" id="PTHR46250:SF18">
    <property type="entry name" value="MYB_SANT-LIKE DOMAIN-CONTAINING PROTEIN"/>
    <property type="match status" value="1"/>
</dbReference>
<gene>
    <name evidence="1" type="ORF">E5676_scaffold142G001910</name>
</gene>
<evidence type="ECO:0000313" key="1">
    <source>
        <dbReference type="EMBL" id="TYK23166.1"/>
    </source>
</evidence>
<protein>
    <submittedName>
        <fullName evidence="1">Retrotransposon protein</fullName>
    </submittedName>
</protein>
<name>A0A5D3DHQ9_CUCMM</name>
<reference evidence="1 2" key="1">
    <citation type="submission" date="2019-08" db="EMBL/GenBank/DDBJ databases">
        <title>Draft genome sequences of two oriental melons (Cucumis melo L. var makuwa).</title>
        <authorList>
            <person name="Kwon S.-Y."/>
        </authorList>
    </citation>
    <scope>NUCLEOTIDE SEQUENCE [LARGE SCALE GENOMIC DNA]</scope>
    <source>
        <strain evidence="2">cv. Chang Bougi</strain>
        <tissue evidence="1">Leaf</tissue>
    </source>
</reference>
<dbReference type="PANTHER" id="PTHR46250">
    <property type="entry name" value="MYB/SANT-LIKE DNA-BINDING DOMAIN PROTEIN-RELATED"/>
    <property type="match status" value="1"/>
</dbReference>
<dbReference type="AlphaFoldDB" id="A0A5D3DHQ9"/>
<dbReference type="Proteomes" id="UP000321947">
    <property type="component" value="Unassembled WGS sequence"/>
</dbReference>